<evidence type="ECO:0000256" key="1">
    <source>
        <dbReference type="ARBA" id="ARBA00004123"/>
    </source>
</evidence>
<proteinExistence type="predicted"/>
<evidence type="ECO:0000259" key="6">
    <source>
        <dbReference type="PROSITE" id="PS51032"/>
    </source>
</evidence>
<dbReference type="AlphaFoldDB" id="A0AAD5H2M7"/>
<evidence type="ECO:0000256" key="2">
    <source>
        <dbReference type="ARBA" id="ARBA00023015"/>
    </source>
</evidence>
<comment type="subcellular location">
    <subcellularLocation>
        <location evidence="1">Nucleus</location>
    </subcellularLocation>
</comment>
<keyword evidence="3" id="KW-0238">DNA-binding</keyword>
<reference evidence="7" key="1">
    <citation type="submission" date="2020-11" db="EMBL/GenBank/DDBJ databases">
        <title>Chlorella ohadii genome sequencing and assembly.</title>
        <authorList>
            <person name="Murik O."/>
            <person name="Treves H."/>
            <person name="Kedem I."/>
            <person name="Shotland Y."/>
            <person name="Kaplan A."/>
        </authorList>
    </citation>
    <scope>NUCLEOTIDE SEQUENCE</scope>
    <source>
        <strain evidence="7">1</strain>
    </source>
</reference>
<dbReference type="Gene3D" id="3.30.730.10">
    <property type="entry name" value="AP2/ERF domain"/>
    <property type="match status" value="1"/>
</dbReference>
<evidence type="ECO:0000256" key="5">
    <source>
        <dbReference type="ARBA" id="ARBA00023242"/>
    </source>
</evidence>
<sequence>MKGMQALNPAPAFIVANQLAEWELELSEAVTGAESLGVFATEREAARAVDRALLRRDGLAAAGLLNFPLVDYLELLDAAQLCQAMQQQLLPQTLPRNWAPALEPRPMKHLRPTSPAAAPCTSGLPMAEAETASKPPLAATAGERCILAPPLPVPIPRRASTTPRLVPQPLLEEAPADFLA</sequence>
<keyword evidence="8" id="KW-1185">Reference proteome</keyword>
<dbReference type="GO" id="GO:0003677">
    <property type="term" value="F:DNA binding"/>
    <property type="evidence" value="ECO:0007669"/>
    <property type="project" value="UniProtKB-KW"/>
</dbReference>
<dbReference type="Proteomes" id="UP001205105">
    <property type="component" value="Unassembled WGS sequence"/>
</dbReference>
<protein>
    <recommendedName>
        <fullName evidence="6">AP2/ERF domain-containing protein</fullName>
    </recommendedName>
</protein>
<comment type="caution">
    <text evidence="7">The sequence shown here is derived from an EMBL/GenBank/DDBJ whole genome shotgun (WGS) entry which is preliminary data.</text>
</comment>
<gene>
    <name evidence="7" type="ORF">COHA_007418</name>
</gene>
<dbReference type="GO" id="GO:0005634">
    <property type="term" value="C:nucleus"/>
    <property type="evidence" value="ECO:0007669"/>
    <property type="project" value="UniProtKB-SubCell"/>
</dbReference>
<keyword evidence="5" id="KW-0539">Nucleus</keyword>
<dbReference type="GO" id="GO:0003700">
    <property type="term" value="F:DNA-binding transcription factor activity"/>
    <property type="evidence" value="ECO:0007669"/>
    <property type="project" value="InterPro"/>
</dbReference>
<evidence type="ECO:0000256" key="4">
    <source>
        <dbReference type="ARBA" id="ARBA00023163"/>
    </source>
</evidence>
<dbReference type="InterPro" id="IPR001471">
    <property type="entry name" value="AP2/ERF_dom"/>
</dbReference>
<evidence type="ECO:0000313" key="8">
    <source>
        <dbReference type="Proteomes" id="UP001205105"/>
    </source>
</evidence>
<keyword evidence="4" id="KW-0804">Transcription</keyword>
<evidence type="ECO:0000313" key="7">
    <source>
        <dbReference type="EMBL" id="KAI7838803.1"/>
    </source>
</evidence>
<name>A0AAD5H2M7_9CHLO</name>
<organism evidence="7 8">
    <name type="scientific">Chlorella ohadii</name>
    <dbReference type="NCBI Taxonomy" id="2649997"/>
    <lineage>
        <taxon>Eukaryota</taxon>
        <taxon>Viridiplantae</taxon>
        <taxon>Chlorophyta</taxon>
        <taxon>core chlorophytes</taxon>
        <taxon>Trebouxiophyceae</taxon>
        <taxon>Chlorellales</taxon>
        <taxon>Chlorellaceae</taxon>
        <taxon>Chlorella clade</taxon>
        <taxon>Chlorella</taxon>
    </lineage>
</organism>
<keyword evidence="2" id="KW-0805">Transcription regulation</keyword>
<feature type="domain" description="AP2/ERF" evidence="6">
    <location>
        <begin position="1"/>
        <end position="68"/>
    </location>
</feature>
<dbReference type="EMBL" id="JADXDR010000118">
    <property type="protein sequence ID" value="KAI7838803.1"/>
    <property type="molecule type" value="Genomic_DNA"/>
</dbReference>
<evidence type="ECO:0000256" key="3">
    <source>
        <dbReference type="ARBA" id="ARBA00023125"/>
    </source>
</evidence>
<dbReference type="InterPro" id="IPR036955">
    <property type="entry name" value="AP2/ERF_dom_sf"/>
</dbReference>
<accession>A0AAD5H2M7</accession>
<dbReference type="PROSITE" id="PS51032">
    <property type="entry name" value="AP2_ERF"/>
    <property type="match status" value="1"/>
</dbReference>